<feature type="compositionally biased region" description="Acidic residues" evidence="1">
    <location>
        <begin position="15"/>
        <end position="36"/>
    </location>
</feature>
<evidence type="ECO:0000313" key="3">
    <source>
        <dbReference type="Proteomes" id="UP000011519"/>
    </source>
</evidence>
<dbReference type="AlphaFoldDB" id="M0A3J7"/>
<gene>
    <name evidence="2" type="ORF">C483_08979</name>
</gene>
<protein>
    <submittedName>
        <fullName evidence="2">Uncharacterized protein</fullName>
    </submittedName>
</protein>
<feature type="region of interest" description="Disordered" evidence="1">
    <location>
        <begin position="1"/>
        <end position="139"/>
    </location>
</feature>
<name>M0A3J7_9EURY</name>
<accession>M0A3J7</accession>
<proteinExistence type="predicted"/>
<reference evidence="2 3" key="1">
    <citation type="journal article" date="2014" name="PLoS Genet.">
        <title>Phylogenetically driven sequencing of extremely halophilic archaea reveals strategies for static and dynamic osmo-response.</title>
        <authorList>
            <person name="Becker E.A."/>
            <person name="Seitzer P.M."/>
            <person name="Tritt A."/>
            <person name="Larsen D."/>
            <person name="Krusor M."/>
            <person name="Yao A.I."/>
            <person name="Wu D."/>
            <person name="Madern D."/>
            <person name="Eisen J.A."/>
            <person name="Darling A.E."/>
            <person name="Facciotti M.T."/>
        </authorList>
    </citation>
    <scope>NUCLEOTIDE SEQUENCE [LARGE SCALE GENOMIC DNA]</scope>
    <source>
        <strain evidence="2 3">JCM 10989</strain>
    </source>
</reference>
<feature type="compositionally biased region" description="Low complexity" evidence="1">
    <location>
        <begin position="91"/>
        <end position="110"/>
    </location>
</feature>
<dbReference type="PATRIC" id="fig|1227493.4.peg.1779"/>
<organism evidence="2 3">
    <name type="scientific">Natrialba hulunbeirensis JCM 10989</name>
    <dbReference type="NCBI Taxonomy" id="1227493"/>
    <lineage>
        <taxon>Archaea</taxon>
        <taxon>Methanobacteriati</taxon>
        <taxon>Methanobacteriota</taxon>
        <taxon>Stenosarchaea group</taxon>
        <taxon>Halobacteria</taxon>
        <taxon>Halobacteriales</taxon>
        <taxon>Natrialbaceae</taxon>
        <taxon>Natrialba</taxon>
    </lineage>
</organism>
<dbReference type="OrthoDB" id="205962at2157"/>
<sequence length="216" mass="22771">MKKGSGSDPFADHEAETDDGVDQEGDDAEPTSEDVDASSATTQETVESEQETTAGAAETTTEAVTETETETEAETDATETTANSSTPQSHSATSTETTTTFDEAAATGGDSSTSGDETPTGEGDAVVPEPPQAGADDGGIPWVYVRDNVKQDRGMVQFYLRDYLVDAEDEFVAAVSDELGTEVSKTDVREAAYEAAMHNVDDVVERLEAWGFESAE</sequence>
<evidence type="ECO:0000256" key="1">
    <source>
        <dbReference type="SAM" id="MobiDB-lite"/>
    </source>
</evidence>
<dbReference type="InterPro" id="IPR058276">
    <property type="entry name" value="DUF7970"/>
</dbReference>
<feature type="compositionally biased region" description="Acidic residues" evidence="1">
    <location>
        <begin position="65"/>
        <end position="77"/>
    </location>
</feature>
<evidence type="ECO:0000313" key="2">
    <source>
        <dbReference type="EMBL" id="ELY91913.1"/>
    </source>
</evidence>
<keyword evidence="3" id="KW-1185">Reference proteome</keyword>
<dbReference type="Pfam" id="PF25925">
    <property type="entry name" value="DUF7970"/>
    <property type="match status" value="1"/>
</dbReference>
<dbReference type="RefSeq" id="WP_006653005.1">
    <property type="nucleotide sequence ID" value="NZ_AOIM01000025.1"/>
</dbReference>
<feature type="compositionally biased region" description="Low complexity" evidence="1">
    <location>
        <begin position="37"/>
        <end position="64"/>
    </location>
</feature>
<comment type="caution">
    <text evidence="2">The sequence shown here is derived from an EMBL/GenBank/DDBJ whole genome shotgun (WGS) entry which is preliminary data.</text>
</comment>
<dbReference type="Proteomes" id="UP000011519">
    <property type="component" value="Unassembled WGS sequence"/>
</dbReference>
<dbReference type="EMBL" id="AOIM01000025">
    <property type="protein sequence ID" value="ELY91913.1"/>
    <property type="molecule type" value="Genomic_DNA"/>
</dbReference>